<feature type="transmembrane region" description="Helical" evidence="10">
    <location>
        <begin position="167"/>
        <end position="191"/>
    </location>
</feature>
<organism evidence="12 13">
    <name type="scientific">Patella caerulea</name>
    <name type="common">Rayed Mediterranean limpet</name>
    <dbReference type="NCBI Taxonomy" id="87958"/>
    <lineage>
        <taxon>Eukaryota</taxon>
        <taxon>Metazoa</taxon>
        <taxon>Spiralia</taxon>
        <taxon>Lophotrochozoa</taxon>
        <taxon>Mollusca</taxon>
        <taxon>Gastropoda</taxon>
        <taxon>Patellogastropoda</taxon>
        <taxon>Patelloidea</taxon>
        <taxon>Patellidae</taxon>
        <taxon>Patella</taxon>
    </lineage>
</organism>
<dbReference type="SMART" id="SM01381">
    <property type="entry name" value="7TM_GPCR_Srsx"/>
    <property type="match status" value="1"/>
</dbReference>
<dbReference type="GO" id="GO:0008528">
    <property type="term" value="F:G protein-coupled peptide receptor activity"/>
    <property type="evidence" value="ECO:0007669"/>
    <property type="project" value="TreeGrafter"/>
</dbReference>
<evidence type="ECO:0000313" key="13">
    <source>
        <dbReference type="Proteomes" id="UP001347796"/>
    </source>
</evidence>
<feature type="transmembrane region" description="Helical" evidence="10">
    <location>
        <begin position="71"/>
        <end position="98"/>
    </location>
</feature>
<dbReference type="EMBL" id="JAZGQO010000002">
    <property type="protein sequence ID" value="KAK6191459.1"/>
    <property type="molecule type" value="Genomic_DNA"/>
</dbReference>
<comment type="subcellular location">
    <subcellularLocation>
        <location evidence="1">Cell membrane</location>
        <topology evidence="1">Multi-pass membrane protein</topology>
    </subcellularLocation>
</comment>
<keyword evidence="4 10" id="KW-1133">Transmembrane helix</keyword>
<dbReference type="InterPro" id="IPR000276">
    <property type="entry name" value="GPCR_Rhodpsn"/>
</dbReference>
<reference evidence="12 13" key="1">
    <citation type="submission" date="2024-01" db="EMBL/GenBank/DDBJ databases">
        <title>The genome of the rayed Mediterranean limpet Patella caerulea (Linnaeus, 1758).</title>
        <authorList>
            <person name="Anh-Thu Weber A."/>
            <person name="Halstead-Nussloch G."/>
        </authorList>
    </citation>
    <scope>NUCLEOTIDE SEQUENCE [LARGE SCALE GENOMIC DNA]</scope>
    <source>
        <strain evidence="12">AATW-2023a</strain>
        <tissue evidence="12">Whole specimen</tissue>
    </source>
</reference>
<feature type="domain" description="G-protein coupled receptors family 1 profile" evidence="11">
    <location>
        <begin position="20"/>
        <end position="339"/>
    </location>
</feature>
<evidence type="ECO:0000256" key="8">
    <source>
        <dbReference type="ARBA" id="ARBA00023224"/>
    </source>
</evidence>
<evidence type="ECO:0000256" key="5">
    <source>
        <dbReference type="ARBA" id="ARBA00023040"/>
    </source>
</evidence>
<evidence type="ECO:0000256" key="2">
    <source>
        <dbReference type="ARBA" id="ARBA00022475"/>
    </source>
</evidence>
<keyword evidence="3 10" id="KW-0812">Transmembrane</keyword>
<feature type="transmembrane region" description="Helical" evidence="10">
    <location>
        <begin position="40"/>
        <end position="65"/>
    </location>
</feature>
<dbReference type="Proteomes" id="UP001347796">
    <property type="component" value="Unassembled WGS sequence"/>
</dbReference>
<sequence>MTEESVLIYVGIAMTLGTIGNALVIYIFGSRYRKSPFNMLITILAIYDLLSSIIHMPLDIVGILLPEILPHSIFCKAACTMISVTMIAASIVLIAIAIMRYRGVSKPLSRNIDIREAKWIGVLAIIPSLGLSWPIIFMFTTETITSEDGTTIAMCGIHDKAYTTYALAYHSVLLGLFLANFISLVVFYLVIARVIINRNKVFAQGNKRNRSIAIASIMEQSNPKSSGNDAYRGNTPGSTYNSKNGKKSMSLFVQEQQSPGPERSKPPGRYRERSGTNNGLLMMFLVTIVFLCSYLPHLGYSIYFLLCSMEDIINLAVTASFGVLVRSYYINSCSNPIIYALCSGEFRFEVAETFRRLFRLKS</sequence>
<gene>
    <name evidence="12" type="ORF">SNE40_003144</name>
</gene>
<accession>A0AAN8KDL9</accession>
<keyword evidence="5" id="KW-0297">G-protein coupled receptor</keyword>
<keyword evidence="13" id="KW-1185">Reference proteome</keyword>
<dbReference type="Pfam" id="PF00001">
    <property type="entry name" value="7tm_1"/>
    <property type="match status" value="1"/>
</dbReference>
<evidence type="ECO:0000256" key="9">
    <source>
        <dbReference type="SAM" id="MobiDB-lite"/>
    </source>
</evidence>
<evidence type="ECO:0000313" key="12">
    <source>
        <dbReference type="EMBL" id="KAK6191459.1"/>
    </source>
</evidence>
<keyword evidence="2" id="KW-1003">Cell membrane</keyword>
<evidence type="ECO:0000256" key="1">
    <source>
        <dbReference type="ARBA" id="ARBA00004651"/>
    </source>
</evidence>
<evidence type="ECO:0000256" key="6">
    <source>
        <dbReference type="ARBA" id="ARBA00023136"/>
    </source>
</evidence>
<dbReference type="SUPFAM" id="SSF81321">
    <property type="entry name" value="Family A G protein-coupled receptor-like"/>
    <property type="match status" value="1"/>
</dbReference>
<evidence type="ECO:0000256" key="7">
    <source>
        <dbReference type="ARBA" id="ARBA00023170"/>
    </source>
</evidence>
<dbReference type="GO" id="GO:0005886">
    <property type="term" value="C:plasma membrane"/>
    <property type="evidence" value="ECO:0007669"/>
    <property type="project" value="UniProtKB-SubCell"/>
</dbReference>
<feature type="transmembrane region" description="Helical" evidence="10">
    <location>
        <begin position="119"/>
        <end position="139"/>
    </location>
</feature>
<feature type="region of interest" description="Disordered" evidence="9">
    <location>
        <begin position="221"/>
        <end position="245"/>
    </location>
</feature>
<evidence type="ECO:0000256" key="4">
    <source>
        <dbReference type="ARBA" id="ARBA00022989"/>
    </source>
</evidence>
<keyword evidence="8" id="KW-0807">Transducer</keyword>
<dbReference type="PRINTS" id="PR00237">
    <property type="entry name" value="GPCRRHODOPSN"/>
</dbReference>
<protein>
    <recommendedName>
        <fullName evidence="11">G-protein coupled receptors family 1 profile domain-containing protein</fullName>
    </recommendedName>
</protein>
<evidence type="ECO:0000256" key="10">
    <source>
        <dbReference type="SAM" id="Phobius"/>
    </source>
</evidence>
<comment type="caution">
    <text evidence="12">The sequence shown here is derived from an EMBL/GenBank/DDBJ whole genome shotgun (WGS) entry which is preliminary data.</text>
</comment>
<feature type="transmembrane region" description="Helical" evidence="10">
    <location>
        <begin position="6"/>
        <end position="28"/>
    </location>
</feature>
<keyword evidence="7" id="KW-0675">Receptor</keyword>
<dbReference type="PANTHER" id="PTHR24230:SF158">
    <property type="entry name" value="G-PROTEIN COUPLED RECEPTORS FAMILY 1 PROFILE DOMAIN-CONTAINING PROTEIN"/>
    <property type="match status" value="1"/>
</dbReference>
<keyword evidence="6 10" id="KW-0472">Membrane</keyword>
<dbReference type="Gene3D" id="1.20.1070.10">
    <property type="entry name" value="Rhodopsin 7-helix transmembrane proteins"/>
    <property type="match status" value="1"/>
</dbReference>
<feature type="region of interest" description="Disordered" evidence="9">
    <location>
        <begin position="253"/>
        <end position="272"/>
    </location>
</feature>
<dbReference type="InterPro" id="IPR017452">
    <property type="entry name" value="GPCR_Rhodpsn_7TM"/>
</dbReference>
<proteinExistence type="predicted"/>
<feature type="compositionally biased region" description="Basic and acidic residues" evidence="9">
    <location>
        <begin position="262"/>
        <end position="272"/>
    </location>
</feature>
<dbReference type="CDD" id="cd00637">
    <property type="entry name" value="7tm_classA_rhodopsin-like"/>
    <property type="match status" value="1"/>
</dbReference>
<evidence type="ECO:0000256" key="3">
    <source>
        <dbReference type="ARBA" id="ARBA00022692"/>
    </source>
</evidence>
<evidence type="ECO:0000259" key="11">
    <source>
        <dbReference type="PROSITE" id="PS50262"/>
    </source>
</evidence>
<name>A0AAN8KDL9_PATCE</name>
<dbReference type="AlphaFoldDB" id="A0AAN8KDL9"/>
<feature type="transmembrane region" description="Helical" evidence="10">
    <location>
        <begin position="279"/>
        <end position="296"/>
    </location>
</feature>
<dbReference type="PROSITE" id="PS50262">
    <property type="entry name" value="G_PROTEIN_RECEP_F1_2"/>
    <property type="match status" value="1"/>
</dbReference>
<dbReference type="GO" id="GO:0007218">
    <property type="term" value="P:neuropeptide signaling pathway"/>
    <property type="evidence" value="ECO:0007669"/>
    <property type="project" value="TreeGrafter"/>
</dbReference>
<dbReference type="PANTHER" id="PTHR24230">
    <property type="entry name" value="G-PROTEIN COUPLED RECEPTOR"/>
    <property type="match status" value="1"/>
</dbReference>
<feature type="transmembrane region" description="Helical" evidence="10">
    <location>
        <begin position="302"/>
        <end position="325"/>
    </location>
</feature>